<dbReference type="Pfam" id="PF13410">
    <property type="entry name" value="GST_C_2"/>
    <property type="match status" value="1"/>
</dbReference>
<evidence type="ECO:0000259" key="1">
    <source>
        <dbReference type="PROSITE" id="PS50404"/>
    </source>
</evidence>
<dbReference type="CDD" id="cd03049">
    <property type="entry name" value="GST_N_3"/>
    <property type="match status" value="1"/>
</dbReference>
<sequence length="197" mass="22292">MMKLRYSITSPFVRKVLVTAIETGQENEIERVKTNTADPELAACNPLNKIPALTLEDGSVLIDSAVICEFLDHRKGAKLFPRNSTRWPVLSLMALCDGMMDAAILRRYETLRPEALRSSEWDQRQKGKVWNSLAELERQAPGFGDRVDIGTLTAAIMLDYLDFRFAHEPWRDAHPKLAQWHKAFSARPSLQATLPAD</sequence>
<protein>
    <submittedName>
        <fullName evidence="2">Glutathione S-transferase</fullName>
    </submittedName>
</protein>
<dbReference type="InterPro" id="IPR036282">
    <property type="entry name" value="Glutathione-S-Trfase_C_sf"/>
</dbReference>
<dbReference type="Proteomes" id="UP001230156">
    <property type="component" value="Unassembled WGS sequence"/>
</dbReference>
<dbReference type="InterPro" id="IPR050983">
    <property type="entry name" value="GST_Omega/HSP26"/>
</dbReference>
<dbReference type="SUPFAM" id="SSF52833">
    <property type="entry name" value="Thioredoxin-like"/>
    <property type="match status" value="1"/>
</dbReference>
<name>A0ABU0YQ43_9PROT</name>
<accession>A0ABU0YQ43</accession>
<keyword evidence="3" id="KW-1185">Reference proteome</keyword>
<dbReference type="SUPFAM" id="SSF47616">
    <property type="entry name" value="GST C-terminal domain-like"/>
    <property type="match status" value="1"/>
</dbReference>
<dbReference type="InterPro" id="IPR004045">
    <property type="entry name" value="Glutathione_S-Trfase_N"/>
</dbReference>
<evidence type="ECO:0000313" key="2">
    <source>
        <dbReference type="EMBL" id="MDQ7249845.1"/>
    </source>
</evidence>
<dbReference type="CDD" id="cd03205">
    <property type="entry name" value="GST_C_6"/>
    <property type="match status" value="1"/>
</dbReference>
<dbReference type="Gene3D" id="1.20.1050.10">
    <property type="match status" value="1"/>
</dbReference>
<feature type="domain" description="GST N-terminal" evidence="1">
    <location>
        <begin position="1"/>
        <end position="79"/>
    </location>
</feature>
<dbReference type="PANTHER" id="PTHR43968:SF6">
    <property type="entry name" value="GLUTATHIONE S-TRANSFERASE OMEGA"/>
    <property type="match status" value="1"/>
</dbReference>
<dbReference type="PANTHER" id="PTHR43968">
    <property type="match status" value="1"/>
</dbReference>
<reference evidence="3" key="1">
    <citation type="submission" date="2023-08" db="EMBL/GenBank/DDBJ databases">
        <title>Rhodospirillaceae gen. nov., a novel taxon isolated from the Yangtze River Yuezi River estuary sludge.</title>
        <authorList>
            <person name="Ruan L."/>
        </authorList>
    </citation>
    <scope>NUCLEOTIDE SEQUENCE [LARGE SCALE GENOMIC DNA]</scope>
    <source>
        <strain evidence="3">R-7</strain>
    </source>
</reference>
<dbReference type="EMBL" id="JAUYVI010000006">
    <property type="protein sequence ID" value="MDQ7249845.1"/>
    <property type="molecule type" value="Genomic_DNA"/>
</dbReference>
<evidence type="ECO:0000313" key="3">
    <source>
        <dbReference type="Proteomes" id="UP001230156"/>
    </source>
</evidence>
<comment type="caution">
    <text evidence="2">The sequence shown here is derived from an EMBL/GenBank/DDBJ whole genome shotgun (WGS) entry which is preliminary data.</text>
</comment>
<dbReference type="RefSeq" id="WP_379958312.1">
    <property type="nucleotide sequence ID" value="NZ_JAUYVI010000006.1"/>
</dbReference>
<gene>
    <name evidence="2" type="ORF">Q8A70_19305</name>
</gene>
<proteinExistence type="predicted"/>
<organism evidence="2 3">
    <name type="scientific">Dongia sedimenti</name>
    <dbReference type="NCBI Taxonomy" id="3064282"/>
    <lineage>
        <taxon>Bacteria</taxon>
        <taxon>Pseudomonadati</taxon>
        <taxon>Pseudomonadota</taxon>
        <taxon>Alphaproteobacteria</taxon>
        <taxon>Rhodospirillales</taxon>
        <taxon>Dongiaceae</taxon>
        <taxon>Dongia</taxon>
    </lineage>
</organism>
<dbReference type="PROSITE" id="PS50404">
    <property type="entry name" value="GST_NTER"/>
    <property type="match status" value="1"/>
</dbReference>
<dbReference type="Pfam" id="PF13409">
    <property type="entry name" value="GST_N_2"/>
    <property type="match status" value="1"/>
</dbReference>
<dbReference type="Gene3D" id="3.40.30.10">
    <property type="entry name" value="Glutaredoxin"/>
    <property type="match status" value="1"/>
</dbReference>
<dbReference type="InterPro" id="IPR036249">
    <property type="entry name" value="Thioredoxin-like_sf"/>
</dbReference>